<accession>A0A9W5NQF0</accession>
<protein>
    <recommendedName>
        <fullName evidence="1">DJ-1/PfpI domain-containing protein</fullName>
    </recommendedName>
</protein>
<feature type="domain" description="DJ-1/PfpI" evidence="1">
    <location>
        <begin position="23"/>
        <end position="196"/>
    </location>
</feature>
<dbReference type="AlphaFoldDB" id="A0A9W5NQF0"/>
<dbReference type="PANTHER" id="PTHR43130:SF2">
    <property type="entry name" value="DJ-1_PFPI DOMAIN-CONTAINING PROTEIN"/>
    <property type="match status" value="1"/>
</dbReference>
<reference evidence="2" key="1">
    <citation type="submission" date="2012-04" db="EMBL/GenBank/DDBJ databases">
        <title>The Genome Sequence of Bacillus cereus VD014.</title>
        <authorList>
            <consortium name="The Broad Institute Genome Sequencing Platform"/>
            <consortium name="The Broad Institute Genome Sequencing Center for Infectious Disease"/>
            <person name="Feldgarden M."/>
            <person name="Van der Auwera G.A."/>
            <person name="Mahillon J."/>
            <person name="Duprez V."/>
            <person name="Timmery S."/>
            <person name="Mattelet C."/>
            <person name="Dierick K."/>
            <person name="Sun M."/>
            <person name="Yu Z."/>
            <person name="Zhu L."/>
            <person name="Hu X."/>
            <person name="Shank E.B."/>
            <person name="Swiecicka I."/>
            <person name="Hansen B.M."/>
            <person name="Andrup L."/>
            <person name="Young S.K."/>
            <person name="Zeng Q."/>
            <person name="Gargeya S."/>
            <person name="Fitzgerald M."/>
            <person name="Haas B."/>
            <person name="Abouelleil A."/>
            <person name="Alvarado L."/>
            <person name="Arachchi H.M."/>
            <person name="Berlin A."/>
            <person name="Chapman S.B."/>
            <person name="Goldberg J."/>
            <person name="Griggs A."/>
            <person name="Gujja S."/>
            <person name="Hansen M."/>
            <person name="Howarth C."/>
            <person name="Imamovic A."/>
            <person name="Larimer J."/>
            <person name="McCowen C."/>
            <person name="Montmayeur A."/>
            <person name="Murphy C."/>
            <person name="Neiman D."/>
            <person name="Pearson M."/>
            <person name="Priest M."/>
            <person name="Roberts A."/>
            <person name="Saif S."/>
            <person name="Shea T."/>
            <person name="Sisk P."/>
            <person name="Sykes S."/>
            <person name="Wortman J."/>
            <person name="Nusbaum C."/>
            <person name="Birren B."/>
        </authorList>
    </citation>
    <scope>NUCLEOTIDE SEQUENCE</scope>
    <source>
        <strain evidence="2">VD014</strain>
    </source>
</reference>
<dbReference type="InterPro" id="IPR002818">
    <property type="entry name" value="DJ-1/PfpI"/>
</dbReference>
<gene>
    <name evidence="2" type="ORF">IIA_02938</name>
</gene>
<dbReference type="InterPro" id="IPR029062">
    <property type="entry name" value="Class_I_gatase-like"/>
</dbReference>
<dbReference type="Pfam" id="PF01965">
    <property type="entry name" value="DJ-1_PfpI"/>
    <property type="match status" value="1"/>
</dbReference>
<dbReference type="CDD" id="cd03139">
    <property type="entry name" value="GATase1_PfpI_2"/>
    <property type="match status" value="1"/>
</dbReference>
<proteinExistence type="predicted"/>
<dbReference type="GO" id="GO:0006355">
    <property type="term" value="P:regulation of DNA-templated transcription"/>
    <property type="evidence" value="ECO:0007669"/>
    <property type="project" value="TreeGrafter"/>
</dbReference>
<dbReference type="Gene3D" id="3.40.50.880">
    <property type="match status" value="1"/>
</dbReference>
<dbReference type="PANTHER" id="PTHR43130">
    <property type="entry name" value="ARAC-FAMILY TRANSCRIPTIONAL REGULATOR"/>
    <property type="match status" value="1"/>
</dbReference>
<evidence type="ECO:0000259" key="1">
    <source>
        <dbReference type="Pfam" id="PF01965"/>
    </source>
</evidence>
<organism evidence="2 3">
    <name type="scientific">Bacillus cereus (strain VD014)</name>
    <dbReference type="NCBI Taxonomy" id="1053223"/>
    <lineage>
        <taxon>Bacteria</taxon>
        <taxon>Bacillati</taxon>
        <taxon>Bacillota</taxon>
        <taxon>Bacilli</taxon>
        <taxon>Bacillales</taxon>
        <taxon>Bacillaceae</taxon>
        <taxon>Bacillus</taxon>
        <taxon>Bacillus cereus group</taxon>
    </lineage>
</organism>
<dbReference type="Proteomes" id="UP000006607">
    <property type="component" value="Unassembled WGS sequence"/>
</dbReference>
<dbReference type="InterPro" id="IPR052158">
    <property type="entry name" value="INH-QAR"/>
</dbReference>
<dbReference type="EMBL" id="AHER01000030">
    <property type="protein sequence ID" value="EJR22903.1"/>
    <property type="molecule type" value="Genomic_DNA"/>
</dbReference>
<sequence length="221" mass="24597">MVDNIYYSNFGCEKESIWGVQKMKIQIVLFDGFGELVSFAPFEVLKRAIEEGAPFTVELVSSVQKQEVTTSFGITVKLHDFLRMDNRPDLLIVPGGGWNHKAEHGARKQAELGTLTETIREMHNEGTIVAGVCTGGMLLAASGILNDKKATMHHLAQSEMSEYGAEFLPYRIVDQGDIITVRGVTSGIDLALWVIEKFASPKIAAAVEYRMEYERRGVVWK</sequence>
<comment type="caution">
    <text evidence="2">The sequence shown here is derived from an EMBL/GenBank/DDBJ whole genome shotgun (WGS) entry which is preliminary data.</text>
</comment>
<evidence type="ECO:0000313" key="3">
    <source>
        <dbReference type="Proteomes" id="UP000006607"/>
    </source>
</evidence>
<name>A0A9W5NQF0_BACC8</name>
<evidence type="ECO:0000313" key="2">
    <source>
        <dbReference type="EMBL" id="EJR22903.1"/>
    </source>
</evidence>
<dbReference type="SUPFAM" id="SSF52317">
    <property type="entry name" value="Class I glutamine amidotransferase-like"/>
    <property type="match status" value="1"/>
</dbReference>